<protein>
    <submittedName>
        <fullName evidence="2">Uncharacterized protein</fullName>
    </submittedName>
</protein>
<evidence type="ECO:0000256" key="1">
    <source>
        <dbReference type="SAM" id="MobiDB-lite"/>
    </source>
</evidence>
<organism evidence="2 3">
    <name type="scientific">Rhodococcus zopfii</name>
    <dbReference type="NCBI Taxonomy" id="43772"/>
    <lineage>
        <taxon>Bacteria</taxon>
        <taxon>Bacillati</taxon>
        <taxon>Actinomycetota</taxon>
        <taxon>Actinomycetes</taxon>
        <taxon>Mycobacteriales</taxon>
        <taxon>Nocardiaceae</taxon>
        <taxon>Rhodococcus</taxon>
    </lineage>
</organism>
<comment type="caution">
    <text evidence="2">The sequence shown here is derived from an EMBL/GenBank/DDBJ whole genome shotgun (WGS) entry which is preliminary data.</text>
</comment>
<feature type="compositionally biased region" description="Basic and acidic residues" evidence="1">
    <location>
        <begin position="1"/>
        <end position="20"/>
    </location>
</feature>
<dbReference type="Proteomes" id="UP001275440">
    <property type="component" value="Unassembled WGS sequence"/>
</dbReference>
<reference evidence="2 3" key="1">
    <citation type="submission" date="2019-10" db="EMBL/GenBank/DDBJ databases">
        <title>Draft Genome Assembly of Rhodococcus zopfii DSM44189.</title>
        <authorList>
            <person name="Sutton J.M."/>
            <person name="Akob D.M."/>
            <person name="Bushman T.J."/>
        </authorList>
    </citation>
    <scope>NUCLEOTIDE SEQUENCE [LARGE SCALE GENOMIC DNA]</scope>
    <source>
        <strain evidence="2 3">DSM 44189</strain>
    </source>
</reference>
<name>A0ABU3WN23_9NOCA</name>
<evidence type="ECO:0000313" key="2">
    <source>
        <dbReference type="EMBL" id="MDV2475389.1"/>
    </source>
</evidence>
<accession>A0ABU3WN23</accession>
<proteinExistence type="predicted"/>
<gene>
    <name evidence="2" type="ORF">F8M49_08160</name>
</gene>
<evidence type="ECO:0000313" key="3">
    <source>
        <dbReference type="Proteomes" id="UP001275440"/>
    </source>
</evidence>
<dbReference type="EMBL" id="WBMO01000001">
    <property type="protein sequence ID" value="MDV2475389.1"/>
    <property type="molecule type" value="Genomic_DNA"/>
</dbReference>
<feature type="region of interest" description="Disordered" evidence="1">
    <location>
        <begin position="1"/>
        <end position="34"/>
    </location>
</feature>
<sequence>MRSDGTRSERSQDDSGDFRIESGPSEGRAGRGVGQQLPAAFAPLAEVRALGAEGYELLDIL</sequence>
<keyword evidence="3" id="KW-1185">Reference proteome</keyword>